<dbReference type="HAMAP" id="MF_00037">
    <property type="entry name" value="MurB"/>
    <property type="match status" value="1"/>
</dbReference>
<evidence type="ECO:0000313" key="21">
    <source>
        <dbReference type="EMBL" id="HAA83403.1"/>
    </source>
</evidence>
<comment type="function">
    <text evidence="2 19">Cell wall formation.</text>
</comment>
<dbReference type="GO" id="GO:0005829">
    <property type="term" value="C:cytosol"/>
    <property type="evidence" value="ECO:0007669"/>
    <property type="project" value="TreeGrafter"/>
</dbReference>
<evidence type="ECO:0000256" key="5">
    <source>
        <dbReference type="ARBA" id="ARBA00012518"/>
    </source>
</evidence>
<dbReference type="PANTHER" id="PTHR21071:SF4">
    <property type="entry name" value="UDP-N-ACETYLENOLPYRUVOYLGLUCOSAMINE REDUCTASE"/>
    <property type="match status" value="1"/>
</dbReference>
<dbReference type="InterPro" id="IPR016169">
    <property type="entry name" value="FAD-bd_PCMH_sub2"/>
</dbReference>
<keyword evidence="15 19" id="KW-0131">Cell cycle</keyword>
<evidence type="ECO:0000256" key="17">
    <source>
        <dbReference type="ARBA" id="ARBA00031026"/>
    </source>
</evidence>
<evidence type="ECO:0000256" key="12">
    <source>
        <dbReference type="ARBA" id="ARBA00022960"/>
    </source>
</evidence>
<feature type="active site" evidence="19">
    <location>
        <position position="294"/>
    </location>
</feature>
<keyword evidence="14 19" id="KW-0560">Oxidoreductase</keyword>
<evidence type="ECO:0000256" key="8">
    <source>
        <dbReference type="ARBA" id="ARBA00022618"/>
    </source>
</evidence>
<dbReference type="Pfam" id="PF01565">
    <property type="entry name" value="FAD_binding_4"/>
    <property type="match status" value="1"/>
</dbReference>
<dbReference type="Proteomes" id="UP000257240">
    <property type="component" value="Unassembled WGS sequence"/>
</dbReference>
<evidence type="ECO:0000256" key="14">
    <source>
        <dbReference type="ARBA" id="ARBA00023002"/>
    </source>
</evidence>
<comment type="caution">
    <text evidence="21">The sequence shown here is derived from an EMBL/GenBank/DDBJ whole genome shotgun (WGS) entry which is preliminary data.</text>
</comment>
<evidence type="ECO:0000256" key="4">
    <source>
        <dbReference type="ARBA" id="ARBA00004752"/>
    </source>
</evidence>
<evidence type="ECO:0000256" key="13">
    <source>
        <dbReference type="ARBA" id="ARBA00022984"/>
    </source>
</evidence>
<evidence type="ECO:0000256" key="7">
    <source>
        <dbReference type="ARBA" id="ARBA00022490"/>
    </source>
</evidence>
<dbReference type="InterPro" id="IPR011601">
    <property type="entry name" value="MurB_C"/>
</dbReference>
<reference evidence="21 22" key="1">
    <citation type="journal article" date="2018" name="Nat. Biotechnol.">
        <title>A standardized bacterial taxonomy based on genome phylogeny substantially revises the tree of life.</title>
        <authorList>
            <person name="Parks D.H."/>
            <person name="Chuvochina M."/>
            <person name="Waite D.W."/>
            <person name="Rinke C."/>
            <person name="Skarshewski A."/>
            <person name="Chaumeil P.A."/>
            <person name="Hugenholtz P."/>
        </authorList>
    </citation>
    <scope>NUCLEOTIDE SEQUENCE [LARGE SCALE GENOMIC DNA]</scope>
    <source>
        <strain evidence="21">UBA12529</strain>
    </source>
</reference>
<evidence type="ECO:0000256" key="18">
    <source>
        <dbReference type="ARBA" id="ARBA00048914"/>
    </source>
</evidence>
<evidence type="ECO:0000256" key="19">
    <source>
        <dbReference type="HAMAP-Rule" id="MF_00037"/>
    </source>
</evidence>
<dbReference type="AlphaFoldDB" id="A0A117LCD9"/>
<keyword evidence="13 19" id="KW-0573">Peptidoglycan synthesis</keyword>
<comment type="cofactor">
    <cofactor evidence="1 19">
        <name>FAD</name>
        <dbReference type="ChEBI" id="CHEBI:57692"/>
    </cofactor>
</comment>
<evidence type="ECO:0000256" key="9">
    <source>
        <dbReference type="ARBA" id="ARBA00022630"/>
    </source>
</evidence>
<dbReference type="Gene3D" id="3.90.78.10">
    <property type="entry name" value="UDP-N-acetylenolpyruvoylglucosamine reductase, C-terminal domain"/>
    <property type="match status" value="1"/>
</dbReference>
<evidence type="ECO:0000256" key="11">
    <source>
        <dbReference type="ARBA" id="ARBA00022857"/>
    </source>
</evidence>
<dbReference type="Gene3D" id="3.30.465.10">
    <property type="match status" value="1"/>
</dbReference>
<comment type="catalytic activity">
    <reaction evidence="18 19">
        <text>UDP-N-acetyl-alpha-D-muramate + NADP(+) = UDP-N-acetyl-3-O-(1-carboxyvinyl)-alpha-D-glucosamine + NADPH + H(+)</text>
        <dbReference type="Rhea" id="RHEA:12248"/>
        <dbReference type="ChEBI" id="CHEBI:15378"/>
        <dbReference type="ChEBI" id="CHEBI:57783"/>
        <dbReference type="ChEBI" id="CHEBI:58349"/>
        <dbReference type="ChEBI" id="CHEBI:68483"/>
        <dbReference type="ChEBI" id="CHEBI:70757"/>
        <dbReference type="EC" id="1.3.1.98"/>
    </reaction>
</comment>
<evidence type="ECO:0000256" key="15">
    <source>
        <dbReference type="ARBA" id="ARBA00023306"/>
    </source>
</evidence>
<keyword evidence="11 19" id="KW-0521">NADP</keyword>
<evidence type="ECO:0000313" key="22">
    <source>
        <dbReference type="Proteomes" id="UP000257240"/>
    </source>
</evidence>
<keyword evidence="16 19" id="KW-0961">Cell wall biogenesis/degradation</keyword>
<protein>
    <recommendedName>
        <fullName evidence="6 19">UDP-N-acetylenolpyruvoylglucosamine reductase</fullName>
        <ecNumber evidence="5 19">1.3.1.98</ecNumber>
    </recommendedName>
    <alternativeName>
        <fullName evidence="17 19">UDP-N-acetylmuramate dehydrogenase</fullName>
    </alternativeName>
</protein>
<dbReference type="GO" id="GO:0008360">
    <property type="term" value="P:regulation of cell shape"/>
    <property type="evidence" value="ECO:0007669"/>
    <property type="project" value="UniProtKB-KW"/>
</dbReference>
<evidence type="ECO:0000256" key="2">
    <source>
        <dbReference type="ARBA" id="ARBA00003921"/>
    </source>
</evidence>
<evidence type="ECO:0000256" key="16">
    <source>
        <dbReference type="ARBA" id="ARBA00023316"/>
    </source>
</evidence>
<evidence type="ECO:0000259" key="20">
    <source>
        <dbReference type="PROSITE" id="PS51387"/>
    </source>
</evidence>
<dbReference type="GO" id="GO:0008762">
    <property type="term" value="F:UDP-N-acetylmuramate dehydrogenase activity"/>
    <property type="evidence" value="ECO:0007669"/>
    <property type="project" value="UniProtKB-UniRule"/>
</dbReference>
<accession>A0A117LCD9</accession>
<dbReference type="GO" id="GO:0051301">
    <property type="term" value="P:cell division"/>
    <property type="evidence" value="ECO:0007669"/>
    <property type="project" value="UniProtKB-KW"/>
</dbReference>
<organism evidence="21 22">
    <name type="scientific">Thermodesulfobacterium commune</name>
    <dbReference type="NCBI Taxonomy" id="1741"/>
    <lineage>
        <taxon>Bacteria</taxon>
        <taxon>Pseudomonadati</taxon>
        <taxon>Thermodesulfobacteriota</taxon>
        <taxon>Thermodesulfobacteria</taxon>
        <taxon>Thermodesulfobacteriales</taxon>
        <taxon>Thermodesulfobacteriaceae</taxon>
        <taxon>Thermodesulfobacterium</taxon>
    </lineage>
</organism>
<sequence>MRQEIREFLEENKIFYLENEPLASYTTIKIGGPCDLLVFPKEKEVLVKLLEFLENTGTPFYILGGGSNLLVADEGFKGVVISLKRLKGIEVLSEGKDEVVLKVKAGTGVNELISLCLKKGFSGMEFLAGVPATIGGTVRMNAGAFGRSISQVVKKVLLYHKGDLVYCEVSEEDWSYRRFKKEGVILEADLKLEKSEKEVVKRKVLEVLNKRRLTQPISKRTFGSVFKNPPCYYAGQLIEACGLKGYKVGEAEISKKHANFIVNLGRAKAKEVLELMKLAQKKVWEKFRVKLDPEVKFLGVKDEEIF</sequence>
<dbReference type="PANTHER" id="PTHR21071">
    <property type="entry name" value="UDP-N-ACETYLENOLPYRUVOYLGLUCOSAMINE REDUCTASE"/>
    <property type="match status" value="1"/>
</dbReference>
<comment type="pathway">
    <text evidence="4 19">Cell wall biogenesis; peptidoglycan biosynthesis.</text>
</comment>
<dbReference type="EC" id="1.3.1.98" evidence="5 19"/>
<comment type="similarity">
    <text evidence="19">Belongs to the MurB family.</text>
</comment>
<dbReference type="UniPathway" id="UPA00219"/>
<feature type="active site" description="Proton donor" evidence="19">
    <location>
        <position position="224"/>
    </location>
</feature>
<evidence type="ECO:0000256" key="10">
    <source>
        <dbReference type="ARBA" id="ARBA00022827"/>
    </source>
</evidence>
<name>A0A117LCD9_9BACT</name>
<dbReference type="Pfam" id="PF02873">
    <property type="entry name" value="MurB_C"/>
    <property type="match status" value="1"/>
</dbReference>
<dbReference type="GO" id="GO:0009252">
    <property type="term" value="P:peptidoglycan biosynthetic process"/>
    <property type="evidence" value="ECO:0007669"/>
    <property type="project" value="UniProtKB-UniRule"/>
</dbReference>
<feature type="active site" evidence="19">
    <location>
        <position position="177"/>
    </location>
</feature>
<dbReference type="InterPro" id="IPR036635">
    <property type="entry name" value="MurB_C_sf"/>
</dbReference>
<dbReference type="RefSeq" id="WP_273010563.1">
    <property type="nucleotide sequence ID" value="NZ_DAINLL010000016.1"/>
</dbReference>
<evidence type="ECO:0000256" key="1">
    <source>
        <dbReference type="ARBA" id="ARBA00001974"/>
    </source>
</evidence>
<dbReference type="GO" id="GO:0071949">
    <property type="term" value="F:FAD binding"/>
    <property type="evidence" value="ECO:0007669"/>
    <property type="project" value="InterPro"/>
</dbReference>
<dbReference type="PROSITE" id="PS51387">
    <property type="entry name" value="FAD_PCMH"/>
    <property type="match status" value="1"/>
</dbReference>
<feature type="domain" description="FAD-binding PCMH-type" evidence="20">
    <location>
        <begin position="30"/>
        <end position="195"/>
    </location>
</feature>
<keyword evidence="10 19" id="KW-0274">FAD</keyword>
<keyword evidence="8 19" id="KW-0132">Cell division</keyword>
<proteinExistence type="inferred from homology"/>
<evidence type="ECO:0000256" key="3">
    <source>
        <dbReference type="ARBA" id="ARBA00004496"/>
    </source>
</evidence>
<keyword evidence="9 19" id="KW-0285">Flavoprotein</keyword>
<evidence type="ECO:0000256" key="6">
    <source>
        <dbReference type="ARBA" id="ARBA00015188"/>
    </source>
</evidence>
<dbReference type="EMBL" id="DLVE01000015">
    <property type="protein sequence ID" value="HAA83403.1"/>
    <property type="molecule type" value="Genomic_DNA"/>
</dbReference>
<dbReference type="InterPro" id="IPR036318">
    <property type="entry name" value="FAD-bd_PCMH-like_sf"/>
</dbReference>
<dbReference type="InterPro" id="IPR006094">
    <property type="entry name" value="Oxid_FAD_bind_N"/>
</dbReference>
<comment type="subcellular location">
    <subcellularLocation>
        <location evidence="3 19">Cytoplasm</location>
    </subcellularLocation>
</comment>
<dbReference type="InterPro" id="IPR016167">
    <property type="entry name" value="FAD-bd_PCMH_sub1"/>
</dbReference>
<keyword evidence="7 19" id="KW-0963">Cytoplasm</keyword>
<dbReference type="NCBIfam" id="TIGR00179">
    <property type="entry name" value="murB"/>
    <property type="match status" value="1"/>
</dbReference>
<dbReference type="NCBIfam" id="NF010480">
    <property type="entry name" value="PRK13905.1"/>
    <property type="match status" value="1"/>
</dbReference>
<dbReference type="InterPro" id="IPR003170">
    <property type="entry name" value="MurB"/>
</dbReference>
<gene>
    <name evidence="19" type="primary">murB</name>
    <name evidence="21" type="ORF">DCE01_01215</name>
</gene>
<dbReference type="Gene3D" id="3.30.43.10">
    <property type="entry name" value="Uridine Diphospho-n-acetylenolpyruvylglucosamine Reductase, domain 2"/>
    <property type="match status" value="1"/>
</dbReference>
<dbReference type="GO" id="GO:0071555">
    <property type="term" value="P:cell wall organization"/>
    <property type="evidence" value="ECO:0007669"/>
    <property type="project" value="UniProtKB-KW"/>
</dbReference>
<keyword evidence="12 19" id="KW-0133">Cell shape</keyword>
<dbReference type="SUPFAM" id="SSF56194">
    <property type="entry name" value="Uridine diphospho-N-Acetylenolpyruvylglucosamine reductase, MurB, C-terminal domain"/>
    <property type="match status" value="1"/>
</dbReference>
<dbReference type="SUPFAM" id="SSF56176">
    <property type="entry name" value="FAD-binding/transporter-associated domain-like"/>
    <property type="match status" value="1"/>
</dbReference>
<dbReference type="InterPro" id="IPR016166">
    <property type="entry name" value="FAD-bd_PCMH"/>
</dbReference>